<reference evidence="3" key="1">
    <citation type="submission" date="2016-10" db="EMBL/GenBank/DDBJ databases">
        <authorList>
            <person name="Varghese N."/>
            <person name="Submissions S."/>
        </authorList>
    </citation>
    <scope>NUCLEOTIDE SEQUENCE [LARGE SCALE GENOMIC DNA]</scope>
    <source>
        <strain evidence="3">DSM 44796</strain>
    </source>
</reference>
<dbReference type="Pfam" id="PF19054">
    <property type="entry name" value="DUF5753"/>
    <property type="match status" value="1"/>
</dbReference>
<feature type="domain" description="DUF5753" evidence="1">
    <location>
        <begin position="102"/>
        <end position="278"/>
    </location>
</feature>
<dbReference type="Pfam" id="PF13560">
    <property type="entry name" value="HTH_31"/>
    <property type="match status" value="1"/>
</dbReference>
<gene>
    <name evidence="2" type="ORF">SAMN04488074_12093</name>
</gene>
<proteinExistence type="predicted"/>
<protein>
    <recommendedName>
        <fullName evidence="1">DUF5753 domain-containing protein</fullName>
    </recommendedName>
</protein>
<evidence type="ECO:0000259" key="1">
    <source>
        <dbReference type="Pfam" id="PF19054"/>
    </source>
</evidence>
<name>A0A1G9SKM2_9PSEU</name>
<dbReference type="EMBL" id="FNET01000020">
    <property type="protein sequence ID" value="SDM35962.1"/>
    <property type="molecule type" value="Genomic_DNA"/>
</dbReference>
<organism evidence="2 3">
    <name type="scientific">Lentzea albidocapillata subsp. violacea</name>
    <dbReference type="NCBI Taxonomy" id="128104"/>
    <lineage>
        <taxon>Bacteria</taxon>
        <taxon>Bacillati</taxon>
        <taxon>Actinomycetota</taxon>
        <taxon>Actinomycetes</taxon>
        <taxon>Pseudonocardiales</taxon>
        <taxon>Pseudonocardiaceae</taxon>
        <taxon>Lentzea</taxon>
    </lineage>
</organism>
<dbReference type="AlphaFoldDB" id="A0A1G9SKM2"/>
<evidence type="ECO:0000313" key="3">
    <source>
        <dbReference type="Proteomes" id="UP000199682"/>
    </source>
</evidence>
<dbReference type="RefSeq" id="WP_143027987.1">
    <property type="nucleotide sequence ID" value="NZ_FNET01000020.1"/>
</dbReference>
<evidence type="ECO:0000313" key="2">
    <source>
        <dbReference type="EMBL" id="SDM35962.1"/>
    </source>
</evidence>
<dbReference type="InterPro" id="IPR043917">
    <property type="entry name" value="DUF5753"/>
</dbReference>
<dbReference type="Proteomes" id="UP000199682">
    <property type="component" value="Unassembled WGS sequence"/>
</dbReference>
<sequence>MPKNFKSNLQNRAVGRALALWRKESGFSLAEVGERVHWSPAKTSMMQNALVPIVDVDVVALALVYGVSDERRTPVLLGAQRARDPLRFDLLSGDASSCVGWTYAEVEAEASYVQAVALDMLPPIVRTPEYEAALRGVQVGAVSEQGHRHYGDAHRARVMRHLSEGPSLRLDLVVGEAVLRRPVGGALVMADQLLRLAAFAELPGVRVWLVPDELGAFAGMTSFTLLSFREDEFEDVVYLDTLHGGTWLEAQRERRPYAETFERLVTEALPADDTIGRLIEAAQSLKDAADQLS</sequence>
<accession>A0A1G9SKM2</accession>